<dbReference type="OrthoDB" id="9803054at2"/>
<evidence type="ECO:0000259" key="10">
    <source>
        <dbReference type="PROSITE" id="PS51779"/>
    </source>
</evidence>
<evidence type="ECO:0000256" key="6">
    <source>
        <dbReference type="ARBA" id="ARBA00023136"/>
    </source>
</evidence>
<dbReference type="GO" id="GO:0009279">
    <property type="term" value="C:cell outer membrane"/>
    <property type="evidence" value="ECO:0007669"/>
    <property type="project" value="UniProtKB-SubCell"/>
</dbReference>
<dbReference type="STRING" id="225324.SAMN02745126_01233"/>
<evidence type="ECO:0000313" key="12">
    <source>
        <dbReference type="Proteomes" id="UP000190092"/>
    </source>
</evidence>
<dbReference type="AlphaFoldDB" id="A0A1T4KYN5"/>
<keyword evidence="3 8" id="KW-0812">Transmembrane</keyword>
<dbReference type="PIRSF" id="PIRSF006076">
    <property type="entry name" value="OM_assembly_OMP85"/>
    <property type="match status" value="1"/>
</dbReference>
<dbReference type="Proteomes" id="UP000190092">
    <property type="component" value="Unassembled WGS sequence"/>
</dbReference>
<dbReference type="HAMAP" id="MF_01430">
    <property type="entry name" value="OM_assembly_BamA"/>
    <property type="match status" value="1"/>
</dbReference>
<dbReference type="PANTHER" id="PTHR12815">
    <property type="entry name" value="SORTING AND ASSEMBLY MACHINERY SAMM50 PROTEIN FAMILY MEMBER"/>
    <property type="match status" value="1"/>
</dbReference>
<protein>
    <recommendedName>
        <fullName evidence="8 9">Outer membrane protein assembly factor BamA</fullName>
    </recommendedName>
</protein>
<evidence type="ECO:0000256" key="9">
    <source>
        <dbReference type="NCBIfam" id="TIGR03303"/>
    </source>
</evidence>
<evidence type="ECO:0000256" key="7">
    <source>
        <dbReference type="ARBA" id="ARBA00023237"/>
    </source>
</evidence>
<comment type="subunit">
    <text evidence="8">Part of the Bam complex.</text>
</comment>
<comment type="function">
    <text evidence="8">Part of the outer membrane protein assembly complex, which is involved in assembly and insertion of beta-barrel proteins into the outer membrane.</text>
</comment>
<keyword evidence="5 8" id="KW-0677">Repeat</keyword>
<dbReference type="Pfam" id="PF01103">
    <property type="entry name" value="Omp85"/>
    <property type="match status" value="1"/>
</dbReference>
<keyword evidence="12" id="KW-1185">Reference proteome</keyword>
<gene>
    <name evidence="8" type="primary">bamA</name>
    <name evidence="11" type="ORF">SAMN02745126_01233</name>
</gene>
<sequence>MPAVAQRATGGAGTMISAVQIQGNVRAEPETIRSYLQLKEGQPYDPAAADRSLKALFSTGLFSDVSIDMQGSTMVVKVTENPIINRVAFEGNRKIEDDKLRDEIQSKARTVFTRARVQADVERLLSIYRRSGRYNAVIDPKIIKLEQGRVDLVFEINEGDVTGIKRISFVGNKAFGDGTLRGKIRTVESAWWRFLSSDDRFDPDRLNLDREMLRKFYLSEGYADFRVESAIAELAPDRDGFFITFTINEGERYKFGKIDVATRFQGLDVDTLKSYVTMNEGDWYDAGEVDKTVTALSDAVGSLGYAFVDVRPNMRRNRETHTIDITFDIQEGPRVYVERIDISGNTRTLDKVIRREFRLAEGDAFSTARIGFFEKVDISAAPGSAPDKTNLQVNVTEQSTGEISFGAGYSSVGGILGDISVRERNLLGKGQDIRLGLSLGTLSTLIDLSFTEPYFLDRPLAAGFDIFRTTNDRQAVASYSDRSIGFALRAGWAYTEHTSQTLRYTLRQTDIYNVQPWASQVVQSQAGSSVTSEVSETLAWDTRDQRLNPTKGWLLRNTLAVAGPPGNNYYFRVTADGAIYQPIVEDFIASLSASLGVIAPFNGTLLRLNNRFFLGGDSLPGWAVGGAGPRDGNTGDSLGGQYFYTGMGELSFPLGFPKEIGIVGKAFVDVGSLWGAIQQSGVSILDSSLMRVGTGFGIQWLSPFGPIRIDYTVPLVYQPYDRLQNIRFSFGTRF</sequence>
<keyword evidence="4 8" id="KW-0732">Signal</keyword>
<dbReference type="PROSITE" id="PS51779">
    <property type="entry name" value="POTRA"/>
    <property type="match status" value="2"/>
</dbReference>
<dbReference type="Gene3D" id="3.10.20.310">
    <property type="entry name" value="membrane protein fhac"/>
    <property type="match status" value="5"/>
</dbReference>
<evidence type="ECO:0000313" key="11">
    <source>
        <dbReference type="EMBL" id="SJZ47450.1"/>
    </source>
</evidence>
<keyword evidence="2 8" id="KW-1134">Transmembrane beta strand</keyword>
<dbReference type="InterPro" id="IPR000184">
    <property type="entry name" value="Bac_surfAg_D15"/>
</dbReference>
<evidence type="ECO:0000256" key="2">
    <source>
        <dbReference type="ARBA" id="ARBA00022452"/>
    </source>
</evidence>
<evidence type="ECO:0000256" key="3">
    <source>
        <dbReference type="ARBA" id="ARBA00022692"/>
    </source>
</evidence>
<comment type="subcellular location">
    <subcellularLocation>
        <location evidence="8">Cell outer membrane</location>
    </subcellularLocation>
    <subcellularLocation>
        <location evidence="1">Membrane</location>
    </subcellularLocation>
</comment>
<evidence type="ECO:0000256" key="8">
    <source>
        <dbReference type="HAMAP-Rule" id="MF_01430"/>
    </source>
</evidence>
<feature type="domain" description="POTRA" evidence="10">
    <location>
        <begin position="14"/>
        <end position="81"/>
    </location>
</feature>
<dbReference type="InterPro" id="IPR023707">
    <property type="entry name" value="OM_assembly_BamA"/>
</dbReference>
<evidence type="ECO:0000256" key="5">
    <source>
        <dbReference type="ARBA" id="ARBA00022737"/>
    </source>
</evidence>
<name>A0A1T4KYN5_9HYPH</name>
<dbReference type="GO" id="GO:0051205">
    <property type="term" value="P:protein insertion into membrane"/>
    <property type="evidence" value="ECO:0007669"/>
    <property type="project" value="UniProtKB-UniRule"/>
</dbReference>
<evidence type="ECO:0000256" key="4">
    <source>
        <dbReference type="ARBA" id="ARBA00022729"/>
    </source>
</evidence>
<comment type="similarity">
    <text evidence="8">Belongs to the BamA family.</text>
</comment>
<dbReference type="RefSeq" id="WP_085933544.1">
    <property type="nucleotide sequence ID" value="NZ_FUWJ01000001.1"/>
</dbReference>
<feature type="domain" description="POTRA" evidence="10">
    <location>
        <begin position="82"/>
        <end position="159"/>
    </location>
</feature>
<dbReference type="NCBIfam" id="TIGR03303">
    <property type="entry name" value="OM_YaeT"/>
    <property type="match status" value="1"/>
</dbReference>
<dbReference type="InterPro" id="IPR039910">
    <property type="entry name" value="D15-like"/>
</dbReference>
<keyword evidence="7 8" id="KW-0998">Cell outer membrane</keyword>
<dbReference type="EMBL" id="FUWJ01000001">
    <property type="protein sequence ID" value="SJZ47450.1"/>
    <property type="molecule type" value="Genomic_DNA"/>
</dbReference>
<dbReference type="Pfam" id="PF07244">
    <property type="entry name" value="POTRA"/>
    <property type="match status" value="5"/>
</dbReference>
<evidence type="ECO:0000256" key="1">
    <source>
        <dbReference type="ARBA" id="ARBA00004370"/>
    </source>
</evidence>
<dbReference type="GO" id="GO:0043165">
    <property type="term" value="P:Gram-negative-bacterium-type cell outer membrane assembly"/>
    <property type="evidence" value="ECO:0007669"/>
    <property type="project" value="UniProtKB-UniRule"/>
</dbReference>
<organism evidence="11 12">
    <name type="scientific">Enhydrobacter aerosaccus</name>
    <dbReference type="NCBI Taxonomy" id="225324"/>
    <lineage>
        <taxon>Bacteria</taxon>
        <taxon>Pseudomonadati</taxon>
        <taxon>Pseudomonadota</taxon>
        <taxon>Alphaproteobacteria</taxon>
        <taxon>Hyphomicrobiales</taxon>
        <taxon>Enhydrobacter</taxon>
    </lineage>
</organism>
<keyword evidence="6 8" id="KW-0472">Membrane</keyword>
<proteinExistence type="inferred from homology"/>
<accession>A0A1T4KYN5</accession>
<dbReference type="InterPro" id="IPR010827">
    <property type="entry name" value="BamA/TamA_POTRA"/>
</dbReference>
<dbReference type="PANTHER" id="PTHR12815:SF23">
    <property type="entry name" value="OUTER MEMBRANE PROTEIN ASSEMBLY FACTOR BAMA"/>
    <property type="match status" value="1"/>
</dbReference>
<reference evidence="12" key="1">
    <citation type="submission" date="2017-02" db="EMBL/GenBank/DDBJ databases">
        <authorList>
            <person name="Varghese N."/>
            <person name="Submissions S."/>
        </authorList>
    </citation>
    <scope>NUCLEOTIDE SEQUENCE [LARGE SCALE GENOMIC DNA]</scope>
    <source>
        <strain evidence="12">ATCC 27094</strain>
    </source>
</reference>
<dbReference type="InterPro" id="IPR034746">
    <property type="entry name" value="POTRA"/>
</dbReference>
<dbReference type="Gene3D" id="2.40.160.50">
    <property type="entry name" value="membrane protein fhac: a member of the omp85/tpsb transporter family"/>
    <property type="match status" value="1"/>
</dbReference>